<dbReference type="InterPro" id="IPR015679">
    <property type="entry name" value="PLipase_D_fam"/>
</dbReference>
<evidence type="ECO:0000259" key="13">
    <source>
        <dbReference type="PROSITE" id="PS50035"/>
    </source>
</evidence>
<dbReference type="PIRSF" id="PIRSF036470">
    <property type="entry name" value="PLD_plant"/>
    <property type="match status" value="1"/>
</dbReference>
<evidence type="ECO:0000256" key="1">
    <source>
        <dbReference type="ARBA" id="ARBA00000798"/>
    </source>
</evidence>
<comment type="function">
    <text evidence="11">Hydrolyzes glycerol-phospholipids at the terminal phosphodiesteric bond.</text>
</comment>
<dbReference type="Gene3D" id="3.30.870.10">
    <property type="entry name" value="Endonuclease Chain A"/>
    <property type="match status" value="2"/>
</dbReference>
<dbReference type="InterPro" id="IPR000008">
    <property type="entry name" value="C2_dom"/>
</dbReference>
<dbReference type="GO" id="GO:0004630">
    <property type="term" value="F:phospholipase D activity"/>
    <property type="evidence" value="ECO:0007669"/>
    <property type="project" value="UniProtKB-EC"/>
</dbReference>
<evidence type="ECO:0000256" key="9">
    <source>
        <dbReference type="ARBA" id="ARBA00022963"/>
    </source>
</evidence>
<dbReference type="GO" id="GO:0005886">
    <property type="term" value="C:plasma membrane"/>
    <property type="evidence" value="ECO:0007669"/>
    <property type="project" value="TreeGrafter"/>
</dbReference>
<dbReference type="Pfam" id="PF12357">
    <property type="entry name" value="PLD_C"/>
    <property type="match status" value="1"/>
</dbReference>
<keyword evidence="7 11" id="KW-0378">Hydrolase</keyword>
<keyword evidence="8 11" id="KW-0106">Calcium</keyword>
<keyword evidence="6" id="KW-0677">Repeat</keyword>
<comment type="similarity">
    <text evidence="3 11">Belongs to the phospholipase D family. C2-PLD subfamily.</text>
</comment>
<feature type="domain" description="PLD phosphodiesterase" evidence="13">
    <location>
        <begin position="295"/>
        <end position="332"/>
    </location>
</feature>
<keyword evidence="15" id="KW-1185">Reference proteome</keyword>
<evidence type="ECO:0000256" key="2">
    <source>
        <dbReference type="ARBA" id="ARBA00001913"/>
    </source>
</evidence>
<comment type="caution">
    <text evidence="14">The sequence shown here is derived from an EMBL/GenBank/DDBJ whole genome shotgun (WGS) entry which is preliminary data.</text>
</comment>
<dbReference type="Pfam" id="PF00168">
    <property type="entry name" value="C2"/>
    <property type="match status" value="1"/>
</dbReference>
<evidence type="ECO:0000256" key="7">
    <source>
        <dbReference type="ARBA" id="ARBA00022801"/>
    </source>
</evidence>
<evidence type="ECO:0000259" key="12">
    <source>
        <dbReference type="PROSITE" id="PS50004"/>
    </source>
</evidence>
<organism evidence="14 15">
    <name type="scientific">Carnegiea gigantea</name>
    <dbReference type="NCBI Taxonomy" id="171969"/>
    <lineage>
        <taxon>Eukaryota</taxon>
        <taxon>Viridiplantae</taxon>
        <taxon>Streptophyta</taxon>
        <taxon>Embryophyta</taxon>
        <taxon>Tracheophyta</taxon>
        <taxon>Spermatophyta</taxon>
        <taxon>Magnoliopsida</taxon>
        <taxon>eudicotyledons</taxon>
        <taxon>Gunneridae</taxon>
        <taxon>Pentapetalae</taxon>
        <taxon>Caryophyllales</taxon>
        <taxon>Cactineae</taxon>
        <taxon>Cactaceae</taxon>
        <taxon>Cactoideae</taxon>
        <taxon>Echinocereeae</taxon>
        <taxon>Carnegiea</taxon>
    </lineage>
</organism>
<dbReference type="SUPFAM" id="SSF49562">
    <property type="entry name" value="C2 domain (Calcium/lipid-binding domain, CaLB)"/>
    <property type="match status" value="1"/>
</dbReference>
<evidence type="ECO:0000313" key="15">
    <source>
        <dbReference type="Proteomes" id="UP001153076"/>
    </source>
</evidence>
<dbReference type="EMBL" id="JAKOGI010000132">
    <property type="protein sequence ID" value="KAJ8442941.1"/>
    <property type="molecule type" value="Genomic_DNA"/>
</dbReference>
<dbReference type="PROSITE" id="PS50004">
    <property type="entry name" value="C2"/>
    <property type="match status" value="1"/>
</dbReference>
<name>A0A9Q1KHH7_9CARY</name>
<dbReference type="InterPro" id="IPR011402">
    <property type="entry name" value="PLipase_D_pln"/>
</dbReference>
<gene>
    <name evidence="14" type="ORF">Cgig2_022307</name>
</gene>
<keyword evidence="5" id="KW-0479">Metal-binding</keyword>
<evidence type="ECO:0000256" key="8">
    <source>
        <dbReference type="ARBA" id="ARBA00022837"/>
    </source>
</evidence>
<dbReference type="PANTHER" id="PTHR18896">
    <property type="entry name" value="PHOSPHOLIPASE D"/>
    <property type="match status" value="1"/>
</dbReference>
<dbReference type="InterPro" id="IPR035892">
    <property type="entry name" value="C2_domain_sf"/>
</dbReference>
<evidence type="ECO:0000256" key="11">
    <source>
        <dbReference type="PIRNR" id="PIRNR036470"/>
    </source>
</evidence>
<dbReference type="OrthoDB" id="14911at2759"/>
<dbReference type="AlphaFoldDB" id="A0A9Q1KHH7"/>
<evidence type="ECO:0000256" key="6">
    <source>
        <dbReference type="ARBA" id="ARBA00022737"/>
    </source>
</evidence>
<evidence type="ECO:0000256" key="3">
    <source>
        <dbReference type="ARBA" id="ARBA00010683"/>
    </source>
</evidence>
<comment type="cofactor">
    <cofactor evidence="2 11">
        <name>Ca(2+)</name>
        <dbReference type="ChEBI" id="CHEBI:29108"/>
    </cofactor>
</comment>
<evidence type="ECO:0000313" key="14">
    <source>
        <dbReference type="EMBL" id="KAJ8442941.1"/>
    </source>
</evidence>
<dbReference type="GO" id="GO:0005509">
    <property type="term" value="F:calcium ion binding"/>
    <property type="evidence" value="ECO:0007669"/>
    <property type="project" value="InterPro"/>
</dbReference>
<protein>
    <recommendedName>
        <fullName evidence="4 11">Phospholipase D</fullName>
        <ecNumber evidence="4 11">3.1.4.4</ecNumber>
    </recommendedName>
</protein>
<dbReference type="InterPro" id="IPR001736">
    <property type="entry name" value="PLipase_D/transphosphatidylase"/>
</dbReference>
<dbReference type="PROSITE" id="PS50035">
    <property type="entry name" value="PLD"/>
    <property type="match status" value="2"/>
</dbReference>
<evidence type="ECO:0000256" key="4">
    <source>
        <dbReference type="ARBA" id="ARBA00012027"/>
    </source>
</evidence>
<dbReference type="Pfam" id="PF00614">
    <property type="entry name" value="PLDc"/>
    <property type="match status" value="1"/>
</dbReference>
<dbReference type="SUPFAM" id="SSF56024">
    <property type="entry name" value="Phospholipase D/nuclease"/>
    <property type="match status" value="2"/>
</dbReference>
<dbReference type="SMART" id="SM00155">
    <property type="entry name" value="PLDc"/>
    <property type="match status" value="2"/>
</dbReference>
<keyword evidence="10" id="KW-0443">Lipid metabolism</keyword>
<dbReference type="GO" id="GO:0009395">
    <property type="term" value="P:phospholipid catabolic process"/>
    <property type="evidence" value="ECO:0007669"/>
    <property type="project" value="TreeGrafter"/>
</dbReference>
<accession>A0A9Q1KHH7</accession>
<keyword evidence="9 11" id="KW-0442">Lipid degradation</keyword>
<dbReference type="EC" id="3.1.4.4" evidence="4 11"/>
<dbReference type="InterPro" id="IPR024632">
    <property type="entry name" value="PLipase_D_C"/>
</dbReference>
<dbReference type="GO" id="GO:0046470">
    <property type="term" value="P:phosphatidylcholine metabolic process"/>
    <property type="evidence" value="ECO:0007669"/>
    <property type="project" value="InterPro"/>
</dbReference>
<proteinExistence type="inferred from homology"/>
<evidence type="ECO:0000256" key="10">
    <source>
        <dbReference type="ARBA" id="ARBA00023098"/>
    </source>
</evidence>
<reference evidence="14" key="1">
    <citation type="submission" date="2022-04" db="EMBL/GenBank/DDBJ databases">
        <title>Carnegiea gigantea Genome sequencing and assembly v2.</title>
        <authorList>
            <person name="Copetti D."/>
            <person name="Sanderson M.J."/>
            <person name="Burquez A."/>
            <person name="Wojciechowski M.F."/>
        </authorList>
    </citation>
    <scope>NUCLEOTIDE SEQUENCE</scope>
    <source>
        <strain evidence="14">SGP5-SGP5p</strain>
        <tissue evidence="14">Aerial part</tissue>
    </source>
</reference>
<comment type="catalytic activity">
    <reaction evidence="1 11">
        <text>a 1,2-diacyl-sn-glycero-3-phosphocholine + H2O = a 1,2-diacyl-sn-glycero-3-phosphate + choline + H(+)</text>
        <dbReference type="Rhea" id="RHEA:14445"/>
        <dbReference type="ChEBI" id="CHEBI:15354"/>
        <dbReference type="ChEBI" id="CHEBI:15377"/>
        <dbReference type="ChEBI" id="CHEBI:15378"/>
        <dbReference type="ChEBI" id="CHEBI:57643"/>
        <dbReference type="ChEBI" id="CHEBI:58608"/>
        <dbReference type="EC" id="3.1.4.4"/>
    </reaction>
</comment>
<dbReference type="Proteomes" id="UP001153076">
    <property type="component" value="Unassembled WGS sequence"/>
</dbReference>
<dbReference type="PANTHER" id="PTHR18896:SF137">
    <property type="entry name" value="PHOSPHOLIPASE D ALPHA 4"/>
    <property type="match status" value="1"/>
</dbReference>
<feature type="domain" description="C2" evidence="12">
    <location>
        <begin position="1"/>
        <end position="119"/>
    </location>
</feature>
<feature type="domain" description="PLD phosphodiesterase" evidence="13">
    <location>
        <begin position="602"/>
        <end position="629"/>
    </location>
</feature>
<evidence type="ECO:0000256" key="5">
    <source>
        <dbReference type="ARBA" id="ARBA00022723"/>
    </source>
</evidence>
<sequence>MEAKKFLHGTLEVTIFHATPFAPSFPFSCLSAGGRSTYVTIKIDQHKMAKTTSERNRVWNQNFQILCAHPIDTTITITMKTKCSVLGKIQFGAHELINQTSLINGFLPLLSEGRKPKPNLRLQFILWFKPAELEPSWGKLIDNGDFKGLRKATFPQRSNCNVTLYHDAHHLPSFQPPSHRHRAPRNLWEDVYKALEEAKHLIYIAGWSLNPKMVLVRDPQTNVPRARGVQLGELLKQKAEEGVAVRIMLWNDETSIPLIKNKGLMKTHDEDALEYFRNTRVICRLCPRLHKKFPTLFSHHQKTITVDTRLEGSPSNREIISFIGGVDLCDGRYDTEQHSLFRTLNRESHAHDFYQTNIAGASLHKGGPREPWHDAHACVTGEAAWDVLTNFEQRWTTQCDPSSLVPIGTIGNLYKPSSPGISDRNWKVQVFRSIDHFSASPLSRKVSTEKSIHEAYVEAIRKAERFIYIENQYFIGGCSLWERDQNSGCQNLIPIEIALKVANKIRARERFSVYVVIPMWPEGLPESDSVQDMLHWTRETMAMMYRLIGDAIKETGEQGHPRDYLNFFCLANREQKEAGEFVPPMSPHPSTFYWNAQTNRRFMIYVHSKLMIVDDRYIIIGSANINQRSLDGQRDTEIAIGCYQTLSGAETQQMNGDIHAFRLSLWYEHTGIIADAFEEPHRLECVDKIRCIGEEMWKIYSGDEVVDMKGVHLVCYPLHVKEDGCLEDLASCSNFPDTHTPIKGRRSKILPPILTT</sequence>